<name>A0ABZ0YZ30_9CAUD</name>
<organism evidence="1 2">
    <name type="scientific">phage Lak_Megaphage_RVC_AP3_GC26</name>
    <dbReference type="NCBI Taxonomy" id="3109225"/>
    <lineage>
        <taxon>Viruses</taxon>
        <taxon>Duplodnaviria</taxon>
        <taxon>Heunggongvirae</taxon>
        <taxon>Uroviricota</taxon>
        <taxon>Caudoviricetes</taxon>
        <taxon>Caudoviricetes code 15 clade</taxon>
    </lineage>
</organism>
<protein>
    <submittedName>
        <fullName evidence="1">Uncharacterized protein</fullName>
    </submittedName>
</protein>
<proteinExistence type="predicted"/>
<sequence>MIKKHPGLIGLPRPSFMSRTHICEYRDKLYEISRIIYNIKEYTIDFSFTFKYITSFIKEISIILSHEDINKIKNIQINKNEHIIDTCTIYISKEYMFSKDYIQETILEKLIYAFSILLKNDTNIDNNTKEKYLYDLLYRCDIDFKQICKLFYYSVDILNILGNLLNYICEDSYIFRDYLYGSINYIHKKYNDIDNIKILREKYTYHEIKELMDKDVNNRVTSIQREYKKIYDYINYINEPHIFSSLYQCDKELENIYKIIYNVNTTKQFIENIKNRIDIFLNKTLPDIPIKEYEKSNLKKLFDKFEYKKVEYYV</sequence>
<accession>A0ABZ0YZ30</accession>
<evidence type="ECO:0000313" key="2">
    <source>
        <dbReference type="Proteomes" id="UP001348805"/>
    </source>
</evidence>
<evidence type="ECO:0000313" key="1">
    <source>
        <dbReference type="EMBL" id="WQJ51091.1"/>
    </source>
</evidence>
<reference evidence="1 2" key="1">
    <citation type="submission" date="2023-11" db="EMBL/GenBank/DDBJ databases">
        <authorList>
            <person name="Cook R."/>
            <person name="Crisci M."/>
            <person name="Pye H."/>
            <person name="Adriaenssens E."/>
            <person name="Santini J."/>
        </authorList>
    </citation>
    <scope>NUCLEOTIDE SEQUENCE [LARGE SCALE GENOMIC DNA]</scope>
    <source>
        <strain evidence="1">Lak_Megaphage_RVC_AP3_GC26</strain>
    </source>
</reference>
<keyword evidence="2" id="KW-1185">Reference proteome</keyword>
<dbReference type="EMBL" id="OR769219">
    <property type="protein sequence ID" value="WQJ51091.1"/>
    <property type="molecule type" value="Genomic_DNA"/>
</dbReference>
<dbReference type="Proteomes" id="UP001348805">
    <property type="component" value="Segment"/>
</dbReference>